<feature type="transmembrane region" description="Helical" evidence="8">
    <location>
        <begin position="351"/>
        <end position="372"/>
    </location>
</feature>
<evidence type="ECO:0000259" key="11">
    <source>
        <dbReference type="Pfam" id="PF12607"/>
    </source>
</evidence>
<evidence type="ECO:0000313" key="13">
    <source>
        <dbReference type="EMBL" id="ARU03293.1"/>
    </source>
</evidence>
<dbReference type="GO" id="GO:0005886">
    <property type="term" value="C:plasma membrane"/>
    <property type="evidence" value="ECO:0007669"/>
    <property type="project" value="UniProtKB-SubCell"/>
</dbReference>
<feature type="transmembrane region" description="Helical" evidence="8">
    <location>
        <begin position="596"/>
        <end position="622"/>
    </location>
</feature>
<evidence type="ECO:0000256" key="8">
    <source>
        <dbReference type="SAM" id="Phobius"/>
    </source>
</evidence>
<feature type="transmembrane region" description="Helical" evidence="8">
    <location>
        <begin position="393"/>
        <end position="415"/>
    </location>
</feature>
<feature type="transmembrane region" description="Helical" evidence="8">
    <location>
        <begin position="239"/>
        <end position="261"/>
    </location>
</feature>
<feature type="transmembrane region" description="Helical" evidence="8">
    <location>
        <begin position="569"/>
        <end position="590"/>
    </location>
</feature>
<dbReference type="Gene3D" id="2.30.30.60">
    <property type="match status" value="1"/>
</dbReference>
<dbReference type="Gene3D" id="3.30.70.100">
    <property type="match status" value="1"/>
</dbReference>
<feature type="chain" id="PRO_5013254041" evidence="9">
    <location>
        <begin position="18"/>
        <end position="808"/>
    </location>
</feature>
<name>A0A1Y0EI73_9BURK</name>
<keyword evidence="3" id="KW-1003">Cell membrane</keyword>
<organism evidence="13 14">
    <name type="scientific">Comamonas serinivorans</name>
    <dbReference type="NCBI Taxonomy" id="1082851"/>
    <lineage>
        <taxon>Bacteria</taxon>
        <taxon>Pseudomonadati</taxon>
        <taxon>Pseudomonadota</taxon>
        <taxon>Betaproteobacteria</taxon>
        <taxon>Burkholderiales</taxon>
        <taxon>Comamonadaceae</taxon>
        <taxon>Comamonas</taxon>
    </lineage>
</organism>
<dbReference type="GO" id="GO:0008381">
    <property type="term" value="F:mechanosensitive monoatomic ion channel activity"/>
    <property type="evidence" value="ECO:0007669"/>
    <property type="project" value="UniProtKB-ARBA"/>
</dbReference>
<evidence type="ECO:0000256" key="4">
    <source>
        <dbReference type="ARBA" id="ARBA00022692"/>
    </source>
</evidence>
<dbReference type="Pfam" id="PF00924">
    <property type="entry name" value="MS_channel_2nd"/>
    <property type="match status" value="1"/>
</dbReference>
<dbReference type="PANTHER" id="PTHR30347:SF9">
    <property type="entry name" value="MINICONDUCTANCE MECHANOSENSITIVE CHANNEL MSCM"/>
    <property type="match status" value="1"/>
</dbReference>
<evidence type="ECO:0000256" key="9">
    <source>
        <dbReference type="SAM" id="SignalP"/>
    </source>
</evidence>
<dbReference type="Proteomes" id="UP000196138">
    <property type="component" value="Chromosome"/>
</dbReference>
<feature type="region of interest" description="Disordered" evidence="7">
    <location>
        <begin position="786"/>
        <end position="808"/>
    </location>
</feature>
<accession>A0A1Y0EI73</accession>
<dbReference type="InterPro" id="IPR011014">
    <property type="entry name" value="MscS_channel_TM-2"/>
</dbReference>
<feature type="transmembrane region" description="Helical" evidence="8">
    <location>
        <begin position="197"/>
        <end position="218"/>
    </location>
</feature>
<gene>
    <name evidence="13" type="ORF">CCO03_00050</name>
</gene>
<dbReference type="SUPFAM" id="SSF50182">
    <property type="entry name" value="Sm-like ribonucleoproteins"/>
    <property type="match status" value="1"/>
</dbReference>
<dbReference type="Pfam" id="PF12607">
    <property type="entry name" value="DUF3772"/>
    <property type="match status" value="1"/>
</dbReference>
<dbReference type="SUPFAM" id="SSF82861">
    <property type="entry name" value="Mechanosensitive channel protein MscS (YggB), transmembrane region"/>
    <property type="match status" value="1"/>
</dbReference>
<sequence>MWVCGLLLGLLSGWASAQPAEPGPVAEAVQNTQAVSRELDRIRAALDDAESLETLKSMSDKALAAQRKADAAVTVLMPQLDQIDARVQQLGPVDKDAVEGADIAEQRKALARERSEVDSAIKSGKLLAVEARQLSESIEQLRSRQFNAQILQKSASPLWPTLWRDLAAHVPADWLRLQALLRQGREAFDRAVAERGWRVPALGGVLALVLLFPLRLGLRRLGRWFAASDRAPEGRLRRSGLAVWLLVVGTSMPLLASWVWVESLAWVDAIAPRLEGVARQFIIATGVAAFITALSACLLVPKRPSWRLLNMDDQAATRLRKYTWAAAALVWLHVLVQALNTAARSSDVSTVALSGVMGLSYVGLLMAALFTLSRLRARQSAEAAGVTGSAWLMLAWLGGHLAVWTALVAALLGYLNFTLFAASQMVWMTVVVMATSLWMKFADDFFLWLTSPQSRSGQALRQAASATDSGVEQVGVLLSAVARLALLVLAAAAILAPFGNVNALFGWMGTLGQGVTIGGAVLQPGAIARALVVLLIGLALFKVLQAWLVDTYLPKTRFDLGARNSISTVARYLGITLTVIWTLAALGIGFEKIALLASALSVGIGFGLQAITQNFVSGLILLAERPVKLGDRITIGDQAGDVRRISVRATEIQLDDRSTLIVPNSELITKSVRNMTMGNVLGRIQIKFTVPLSTDVQQLKTLLLELYGAHEAVLDAPAPSVYIDAIGDGLITINSFAHVNSPRSVYATRSDLLFSVLERLQQAGIPLSTPTDIHVILDPQADPGLTAAAADPAATAAPAAAGPPAGPR</sequence>
<dbReference type="AlphaFoldDB" id="A0A1Y0EI73"/>
<dbReference type="InterPro" id="IPR052702">
    <property type="entry name" value="MscS-like_channel"/>
</dbReference>
<evidence type="ECO:0000259" key="12">
    <source>
        <dbReference type="Pfam" id="PF21082"/>
    </source>
</evidence>
<dbReference type="Gene3D" id="1.10.287.1260">
    <property type="match status" value="1"/>
</dbReference>
<dbReference type="InterPro" id="IPR023408">
    <property type="entry name" value="MscS_beta-dom_sf"/>
</dbReference>
<proteinExistence type="inferred from homology"/>
<feature type="signal peptide" evidence="9">
    <location>
        <begin position="1"/>
        <end position="17"/>
    </location>
</feature>
<feature type="domain" description="Mechanosensitive ion channel MscS C-terminal" evidence="12">
    <location>
        <begin position="685"/>
        <end position="766"/>
    </location>
</feature>
<dbReference type="InterPro" id="IPR010920">
    <property type="entry name" value="LSM_dom_sf"/>
</dbReference>
<keyword evidence="4 8" id="KW-0812">Transmembrane</keyword>
<dbReference type="InterPro" id="IPR022249">
    <property type="entry name" value="DUF3772"/>
</dbReference>
<protein>
    <submittedName>
        <fullName evidence="13">Ion channel protein</fullName>
    </submittedName>
</protein>
<reference evidence="13 14" key="1">
    <citation type="submission" date="2017-05" db="EMBL/GenBank/DDBJ databases">
        <authorList>
            <person name="Song R."/>
            <person name="Chenine A.L."/>
            <person name="Ruprecht R.M."/>
        </authorList>
    </citation>
    <scope>NUCLEOTIDE SEQUENCE [LARGE SCALE GENOMIC DNA]</scope>
    <source>
        <strain evidence="13 14">DSM 26136</strain>
    </source>
</reference>
<keyword evidence="9" id="KW-0732">Signal</keyword>
<keyword evidence="14" id="KW-1185">Reference proteome</keyword>
<feature type="transmembrane region" description="Helical" evidence="8">
    <location>
        <begin position="527"/>
        <end position="548"/>
    </location>
</feature>
<evidence type="ECO:0000256" key="2">
    <source>
        <dbReference type="ARBA" id="ARBA00008017"/>
    </source>
</evidence>
<evidence type="ECO:0000256" key="6">
    <source>
        <dbReference type="ARBA" id="ARBA00023136"/>
    </source>
</evidence>
<dbReference type="InterPro" id="IPR006685">
    <property type="entry name" value="MscS_channel_2nd"/>
</dbReference>
<dbReference type="SUPFAM" id="SSF82689">
    <property type="entry name" value="Mechanosensitive channel protein MscS (YggB), C-terminal domain"/>
    <property type="match status" value="1"/>
</dbReference>
<feature type="transmembrane region" description="Helical" evidence="8">
    <location>
        <begin position="281"/>
        <end position="301"/>
    </location>
</feature>
<feature type="domain" description="DUF3772" evidence="11">
    <location>
        <begin position="121"/>
        <end position="183"/>
    </location>
</feature>
<keyword evidence="5 8" id="KW-1133">Transmembrane helix</keyword>
<dbReference type="InterPro" id="IPR049278">
    <property type="entry name" value="MS_channel_C"/>
</dbReference>
<evidence type="ECO:0000259" key="10">
    <source>
        <dbReference type="Pfam" id="PF00924"/>
    </source>
</evidence>
<feature type="domain" description="Mechanosensitive ion channel MscS" evidence="10">
    <location>
        <begin position="611"/>
        <end position="676"/>
    </location>
</feature>
<feature type="transmembrane region" description="Helical" evidence="8">
    <location>
        <begin position="484"/>
        <end position="507"/>
    </location>
</feature>
<evidence type="ECO:0000256" key="5">
    <source>
        <dbReference type="ARBA" id="ARBA00022989"/>
    </source>
</evidence>
<feature type="transmembrane region" description="Helical" evidence="8">
    <location>
        <begin position="322"/>
        <end position="339"/>
    </location>
</feature>
<dbReference type="PANTHER" id="PTHR30347">
    <property type="entry name" value="POTASSIUM CHANNEL RELATED"/>
    <property type="match status" value="1"/>
</dbReference>
<dbReference type="Pfam" id="PF21082">
    <property type="entry name" value="MS_channel_3rd"/>
    <property type="match status" value="1"/>
</dbReference>
<keyword evidence="6 8" id="KW-0472">Membrane</keyword>
<evidence type="ECO:0000256" key="7">
    <source>
        <dbReference type="SAM" id="MobiDB-lite"/>
    </source>
</evidence>
<dbReference type="KEGG" id="cser:CCO03_00050"/>
<dbReference type="InterPro" id="IPR011066">
    <property type="entry name" value="MscS_channel_C_sf"/>
</dbReference>
<comment type="similarity">
    <text evidence="2">Belongs to the MscS (TC 1.A.23) family.</text>
</comment>
<evidence type="ECO:0000256" key="1">
    <source>
        <dbReference type="ARBA" id="ARBA00004651"/>
    </source>
</evidence>
<evidence type="ECO:0000256" key="3">
    <source>
        <dbReference type="ARBA" id="ARBA00022475"/>
    </source>
</evidence>
<comment type="subcellular location">
    <subcellularLocation>
        <location evidence="1">Cell membrane</location>
        <topology evidence="1">Multi-pass membrane protein</topology>
    </subcellularLocation>
</comment>
<feature type="transmembrane region" description="Helical" evidence="8">
    <location>
        <begin position="421"/>
        <end position="439"/>
    </location>
</feature>
<evidence type="ECO:0000313" key="14">
    <source>
        <dbReference type="Proteomes" id="UP000196138"/>
    </source>
</evidence>
<dbReference type="EMBL" id="CP021455">
    <property type="protein sequence ID" value="ARU03293.1"/>
    <property type="molecule type" value="Genomic_DNA"/>
</dbReference>